<dbReference type="Gene3D" id="1.20.120.1760">
    <property type="match status" value="1"/>
</dbReference>
<reference evidence="18" key="1">
    <citation type="submission" date="2016-09" db="EMBL/GenBank/DDBJ databases">
        <authorList>
            <person name="Wibberg D."/>
        </authorList>
    </citation>
    <scope>NUCLEOTIDE SEQUENCE [LARGE SCALE GENOMIC DNA]</scope>
</reference>
<organism evidence="17 18">
    <name type="scientific">Donghicola eburneus</name>
    <dbReference type="NCBI Taxonomy" id="393278"/>
    <lineage>
        <taxon>Bacteria</taxon>
        <taxon>Pseudomonadati</taxon>
        <taxon>Pseudomonadota</taxon>
        <taxon>Alphaproteobacteria</taxon>
        <taxon>Rhodobacterales</taxon>
        <taxon>Roseobacteraceae</taxon>
        <taxon>Donghicola</taxon>
    </lineage>
</organism>
<name>A0A1M4MV16_9RHOB</name>
<evidence type="ECO:0000256" key="4">
    <source>
        <dbReference type="ARBA" id="ARBA00013174"/>
    </source>
</evidence>
<keyword evidence="12" id="KW-0594">Phospholipid biosynthesis</keyword>
<evidence type="ECO:0000256" key="16">
    <source>
        <dbReference type="SAM" id="Phobius"/>
    </source>
</evidence>
<feature type="transmembrane region" description="Helical" evidence="16">
    <location>
        <begin position="170"/>
        <end position="189"/>
    </location>
</feature>
<proteinExistence type="inferred from homology"/>
<dbReference type="InterPro" id="IPR050324">
    <property type="entry name" value="CDP-alcohol_PTase-I"/>
</dbReference>
<dbReference type="EMBL" id="FMJB01000014">
    <property type="protein sequence ID" value="SCM66040.1"/>
    <property type="molecule type" value="Genomic_DNA"/>
</dbReference>
<evidence type="ECO:0000313" key="17">
    <source>
        <dbReference type="EMBL" id="SCM66040.1"/>
    </source>
</evidence>
<evidence type="ECO:0000256" key="14">
    <source>
        <dbReference type="ARBA" id="ARBA00032361"/>
    </source>
</evidence>
<comment type="catalytic activity">
    <reaction evidence="1">
        <text>a CDP-1,2-diacyl-sn-glycerol + L-serine = a 1,2-diacyl-sn-glycero-3-phospho-L-serine + CMP + H(+)</text>
        <dbReference type="Rhea" id="RHEA:16913"/>
        <dbReference type="ChEBI" id="CHEBI:15378"/>
        <dbReference type="ChEBI" id="CHEBI:33384"/>
        <dbReference type="ChEBI" id="CHEBI:57262"/>
        <dbReference type="ChEBI" id="CHEBI:58332"/>
        <dbReference type="ChEBI" id="CHEBI:60377"/>
        <dbReference type="EC" id="2.7.8.8"/>
    </reaction>
</comment>
<dbReference type="GO" id="GO:0008654">
    <property type="term" value="P:phospholipid biosynthetic process"/>
    <property type="evidence" value="ECO:0007669"/>
    <property type="project" value="UniProtKB-KW"/>
</dbReference>
<evidence type="ECO:0000256" key="12">
    <source>
        <dbReference type="ARBA" id="ARBA00023209"/>
    </source>
</evidence>
<dbReference type="InterPro" id="IPR048254">
    <property type="entry name" value="CDP_ALCOHOL_P_TRANSF_CS"/>
</dbReference>
<keyword evidence="10" id="KW-0443">Lipid metabolism</keyword>
<accession>A0A1M4MV16</accession>
<evidence type="ECO:0000256" key="9">
    <source>
        <dbReference type="ARBA" id="ARBA00022989"/>
    </source>
</evidence>
<dbReference type="InterPro" id="IPR004533">
    <property type="entry name" value="CDP-diaglyc--ser_O-PTrfase"/>
</dbReference>
<protein>
    <recommendedName>
        <fullName evidence="5">CDP-diacylglycerol--serine O-phosphatidyltransferase</fullName>
        <ecNumber evidence="4">2.7.8.8</ecNumber>
    </recommendedName>
    <alternativeName>
        <fullName evidence="14">Phosphatidylserine synthase</fullName>
    </alternativeName>
</protein>
<feature type="transmembrane region" description="Helical" evidence="16">
    <location>
        <begin position="201"/>
        <end position="219"/>
    </location>
</feature>
<evidence type="ECO:0000256" key="13">
    <source>
        <dbReference type="ARBA" id="ARBA00023264"/>
    </source>
</evidence>
<keyword evidence="18" id="KW-1185">Reference proteome</keyword>
<dbReference type="AlphaFoldDB" id="A0A1M4MV16"/>
<dbReference type="PANTHER" id="PTHR14269">
    <property type="entry name" value="CDP-DIACYLGLYCEROL--GLYCEROL-3-PHOSPHATE 3-PHOSPHATIDYLTRANSFERASE-RELATED"/>
    <property type="match status" value="1"/>
</dbReference>
<dbReference type="NCBIfam" id="TIGR00473">
    <property type="entry name" value="pssA"/>
    <property type="match status" value="1"/>
</dbReference>
<gene>
    <name evidence="17" type="ORF">KARMA_0212</name>
</gene>
<feature type="transmembrane region" description="Helical" evidence="16">
    <location>
        <begin position="17"/>
        <end position="39"/>
    </location>
</feature>
<evidence type="ECO:0000256" key="11">
    <source>
        <dbReference type="ARBA" id="ARBA00023136"/>
    </source>
</evidence>
<dbReference type="GO" id="GO:0003882">
    <property type="term" value="F:CDP-diacylglycerol-serine O-phosphatidyltransferase activity"/>
    <property type="evidence" value="ECO:0007669"/>
    <property type="project" value="UniProtKB-EC"/>
</dbReference>
<dbReference type="GO" id="GO:0012505">
    <property type="term" value="C:endomembrane system"/>
    <property type="evidence" value="ECO:0007669"/>
    <property type="project" value="UniProtKB-SubCell"/>
</dbReference>
<evidence type="ECO:0000313" key="18">
    <source>
        <dbReference type="Proteomes" id="UP000184085"/>
    </source>
</evidence>
<evidence type="ECO:0000256" key="6">
    <source>
        <dbReference type="ARBA" id="ARBA00022516"/>
    </source>
</evidence>
<dbReference type="GO" id="GO:0016020">
    <property type="term" value="C:membrane"/>
    <property type="evidence" value="ECO:0007669"/>
    <property type="project" value="InterPro"/>
</dbReference>
<evidence type="ECO:0000256" key="8">
    <source>
        <dbReference type="ARBA" id="ARBA00022692"/>
    </source>
</evidence>
<dbReference type="Pfam" id="PF01066">
    <property type="entry name" value="CDP-OH_P_transf"/>
    <property type="match status" value="1"/>
</dbReference>
<evidence type="ECO:0000256" key="7">
    <source>
        <dbReference type="ARBA" id="ARBA00022679"/>
    </source>
</evidence>
<dbReference type="Proteomes" id="UP000184085">
    <property type="component" value="Unassembled WGS sequence"/>
</dbReference>
<keyword evidence="9 16" id="KW-1133">Transmembrane helix</keyword>
<evidence type="ECO:0000256" key="2">
    <source>
        <dbReference type="ARBA" id="ARBA00004127"/>
    </source>
</evidence>
<keyword evidence="8 16" id="KW-0812">Transmembrane</keyword>
<keyword evidence="11 16" id="KW-0472">Membrane</keyword>
<feature type="transmembrane region" description="Helical" evidence="16">
    <location>
        <begin position="106"/>
        <end position="124"/>
    </location>
</feature>
<keyword evidence="6" id="KW-0444">Lipid biosynthesis</keyword>
<dbReference type="PROSITE" id="PS00379">
    <property type="entry name" value="CDP_ALCOHOL_P_TRANSF"/>
    <property type="match status" value="1"/>
</dbReference>
<keyword evidence="7 15" id="KW-0808">Transferase</keyword>
<sequence>MTDHSPRPPVQSEKVPFLLLLPNMVTLAGMAFGLTSIRFSMDENYIGAVGLILLASLMDGLDGLLARRLNATSKMGAELDSLSDFLCFGVAPGVLLYQSILNQLGTIGWVFVLIFAAATCLRLARFNVMKGQALDDEKTSTHFIGVPAPGGAYLALLPLFLWLGEVVDTNAVPILVALWTAFSALLMISTLKTLSPKGLRVPRPLIVLFMFAVVVGIGVLFTRPFLLLIAVDTAYVVILIKCVIDARGRFFS</sequence>
<keyword evidence="13" id="KW-1208">Phospholipid metabolism</keyword>
<evidence type="ECO:0000256" key="3">
    <source>
        <dbReference type="ARBA" id="ARBA00010441"/>
    </source>
</evidence>
<dbReference type="RefSeq" id="WP_072702648.1">
    <property type="nucleotide sequence ID" value="NZ_FMJB01000014.1"/>
</dbReference>
<evidence type="ECO:0000256" key="1">
    <source>
        <dbReference type="ARBA" id="ARBA00000287"/>
    </source>
</evidence>
<evidence type="ECO:0000256" key="15">
    <source>
        <dbReference type="RuleBase" id="RU003750"/>
    </source>
</evidence>
<comment type="similarity">
    <text evidence="3 15">Belongs to the CDP-alcohol phosphatidyltransferase class-I family.</text>
</comment>
<feature type="transmembrane region" description="Helical" evidence="16">
    <location>
        <begin position="144"/>
        <end position="164"/>
    </location>
</feature>
<dbReference type="EC" id="2.7.8.8" evidence="4"/>
<dbReference type="InterPro" id="IPR000462">
    <property type="entry name" value="CDP-OH_P_trans"/>
</dbReference>
<evidence type="ECO:0000256" key="5">
    <source>
        <dbReference type="ARBA" id="ARBA00017171"/>
    </source>
</evidence>
<dbReference type="PANTHER" id="PTHR14269:SF61">
    <property type="entry name" value="CDP-DIACYLGLYCEROL--SERINE O-PHOSPHATIDYLTRANSFERASE"/>
    <property type="match status" value="1"/>
</dbReference>
<comment type="subcellular location">
    <subcellularLocation>
        <location evidence="2">Endomembrane system</location>
        <topology evidence="2">Multi-pass membrane protein</topology>
    </subcellularLocation>
</comment>
<evidence type="ECO:0000256" key="10">
    <source>
        <dbReference type="ARBA" id="ARBA00023098"/>
    </source>
</evidence>
<feature type="transmembrane region" description="Helical" evidence="16">
    <location>
        <begin position="225"/>
        <end position="244"/>
    </location>
</feature>
<feature type="transmembrane region" description="Helical" evidence="16">
    <location>
        <begin position="45"/>
        <end position="61"/>
    </location>
</feature>
<dbReference type="InterPro" id="IPR043130">
    <property type="entry name" value="CDP-OH_PTrfase_TM_dom"/>
</dbReference>